<keyword evidence="1" id="KW-0472">Membrane</keyword>
<proteinExistence type="predicted"/>
<dbReference type="PANTHER" id="PTHR30590:SF2">
    <property type="entry name" value="INNER MEMBRANE PROTEIN"/>
    <property type="match status" value="1"/>
</dbReference>
<evidence type="ECO:0000313" key="3">
    <source>
        <dbReference type="EMBL" id="USG65711.1"/>
    </source>
</evidence>
<evidence type="ECO:0000256" key="1">
    <source>
        <dbReference type="SAM" id="Phobius"/>
    </source>
</evidence>
<feature type="transmembrane region" description="Helical" evidence="1">
    <location>
        <begin position="74"/>
        <end position="92"/>
    </location>
</feature>
<keyword evidence="1" id="KW-0812">Transmembrane</keyword>
<feature type="transmembrane region" description="Helical" evidence="1">
    <location>
        <begin position="345"/>
        <end position="368"/>
    </location>
</feature>
<dbReference type="RefSeq" id="WP_251872802.1">
    <property type="nucleotide sequence ID" value="NZ_CP098755.1"/>
</dbReference>
<feature type="transmembrane region" description="Helical" evidence="1">
    <location>
        <begin position="191"/>
        <end position="220"/>
    </location>
</feature>
<organism evidence="3 4">
    <name type="scientific">Brevibacillus ruminantium</name>
    <dbReference type="NCBI Taxonomy" id="2950604"/>
    <lineage>
        <taxon>Bacteria</taxon>
        <taxon>Bacillati</taxon>
        <taxon>Bacillota</taxon>
        <taxon>Bacilli</taxon>
        <taxon>Bacillales</taxon>
        <taxon>Paenibacillaceae</taxon>
        <taxon>Brevibacillus</taxon>
    </lineage>
</organism>
<dbReference type="InterPro" id="IPR007349">
    <property type="entry name" value="DUF418"/>
</dbReference>
<feature type="transmembrane region" description="Helical" evidence="1">
    <location>
        <begin position="320"/>
        <end position="339"/>
    </location>
</feature>
<evidence type="ECO:0000313" key="4">
    <source>
        <dbReference type="Proteomes" id="UP001056500"/>
    </source>
</evidence>
<accession>A0ABY4WM73</accession>
<reference evidence="3" key="1">
    <citation type="submission" date="2022-06" db="EMBL/GenBank/DDBJ databases">
        <title>Genome sequencing of Brevibacillus sp. BB3-R1.</title>
        <authorList>
            <person name="Heo J."/>
            <person name="Lee D."/>
            <person name="Won M."/>
            <person name="Han B.-H."/>
            <person name="Hong S.-B."/>
            <person name="Kwon S.-W."/>
        </authorList>
    </citation>
    <scope>NUCLEOTIDE SEQUENCE</scope>
    <source>
        <strain evidence="3">BB3-R1</strain>
    </source>
</reference>
<dbReference type="Pfam" id="PF04235">
    <property type="entry name" value="DUF418"/>
    <property type="match status" value="1"/>
</dbReference>
<dbReference type="PANTHER" id="PTHR30590">
    <property type="entry name" value="INNER MEMBRANE PROTEIN"/>
    <property type="match status" value="1"/>
</dbReference>
<keyword evidence="4" id="KW-1185">Reference proteome</keyword>
<feature type="transmembrane region" description="Helical" evidence="1">
    <location>
        <begin position="112"/>
        <end position="143"/>
    </location>
</feature>
<dbReference type="Proteomes" id="UP001056500">
    <property type="component" value="Chromosome"/>
</dbReference>
<protein>
    <submittedName>
        <fullName evidence="3">DUF418 domain-containing protein</fullName>
    </submittedName>
</protein>
<evidence type="ECO:0000259" key="2">
    <source>
        <dbReference type="Pfam" id="PF04235"/>
    </source>
</evidence>
<sequence length="389" mass="43155">MSVPLNNKTTEGKNRATSLDLARGVMLLLIALAHAPLYLYNSEPGIMQRAAGINFFDQIVNLFGMFFIDNRARAMFAVLFGYGLVLSFKSQISKGKTEKDTLKTIRRRSWYLILFGILLAIFIGGQDILMAYGLAGLLVSWLLTREIKTLIRTFSIVTLFYCLFTPIIWGFNMQKIGSYGFAPDVSATDTYLHTTMVTLIYFPTIPIMIHFLFPILPSVLAGMWIARYQLLTKPEQHVRTLYFIIFVGLTVSLLGALPLSLLGSVWHPGFFTAGLLSGLHMLTGIAGGLAYAAIFGIIGARLKKPGHISYSFIALGKRSLTFFVWNEAMIVLFLSPVALDLGGHVSNGIAAMIAVAIWIFSVVLATLLEKNNLNGPLEILLRRLVYKKK</sequence>
<feature type="transmembrane region" description="Helical" evidence="1">
    <location>
        <begin position="278"/>
        <end position="300"/>
    </location>
</feature>
<feature type="transmembrane region" description="Helical" evidence="1">
    <location>
        <begin position="241"/>
        <end position="266"/>
    </location>
</feature>
<gene>
    <name evidence="3" type="ORF">NDK47_27045</name>
</gene>
<feature type="transmembrane region" description="Helical" evidence="1">
    <location>
        <begin position="21"/>
        <end position="40"/>
    </location>
</feature>
<dbReference type="InterPro" id="IPR052529">
    <property type="entry name" value="Bact_Transport_Assoc"/>
</dbReference>
<keyword evidence="1" id="KW-1133">Transmembrane helix</keyword>
<dbReference type="EMBL" id="CP098755">
    <property type="protein sequence ID" value="USG65711.1"/>
    <property type="molecule type" value="Genomic_DNA"/>
</dbReference>
<name>A0ABY4WM73_9BACL</name>
<feature type="transmembrane region" description="Helical" evidence="1">
    <location>
        <begin position="150"/>
        <end position="171"/>
    </location>
</feature>
<feature type="domain" description="DUF418" evidence="2">
    <location>
        <begin position="226"/>
        <end position="388"/>
    </location>
</feature>